<dbReference type="EC" id="2.1.1.113" evidence="2"/>
<dbReference type="EMBL" id="BARV01024962">
    <property type="protein sequence ID" value="GAI39097.1"/>
    <property type="molecule type" value="Genomic_DNA"/>
</dbReference>
<comment type="catalytic activity">
    <reaction evidence="7">
        <text>a 2'-deoxycytidine in DNA + S-adenosyl-L-methionine = an N(4)-methyl-2'-deoxycytidine in DNA + S-adenosyl-L-homocysteine + H(+)</text>
        <dbReference type="Rhea" id="RHEA:16857"/>
        <dbReference type="Rhea" id="RHEA-COMP:11369"/>
        <dbReference type="Rhea" id="RHEA-COMP:13674"/>
        <dbReference type="ChEBI" id="CHEBI:15378"/>
        <dbReference type="ChEBI" id="CHEBI:57856"/>
        <dbReference type="ChEBI" id="CHEBI:59789"/>
        <dbReference type="ChEBI" id="CHEBI:85452"/>
        <dbReference type="ChEBI" id="CHEBI:137933"/>
        <dbReference type="EC" id="2.1.1.113"/>
    </reaction>
</comment>
<evidence type="ECO:0000313" key="8">
    <source>
        <dbReference type="EMBL" id="GAI39097.1"/>
    </source>
</evidence>
<evidence type="ECO:0000256" key="3">
    <source>
        <dbReference type="ARBA" id="ARBA00022603"/>
    </source>
</evidence>
<evidence type="ECO:0000256" key="2">
    <source>
        <dbReference type="ARBA" id="ARBA00012185"/>
    </source>
</evidence>
<keyword evidence="4" id="KW-0808">Transferase</keyword>
<sequence length="260" mass="30487">QISFLFVKKASRSDKTTEAAMQISISAILKTVSSQDRGWGCIADNVLPKQKQVKDKEVLSLFTKHINRLFKDVSEHLEYVMPDYDQLYKELSEKQTVFHEDVRKCEGILDNSVDLVVTSPPYPNMTDYVTSQRLSYYFLGFDLTDKNSLKDLNLEIGARSRRSRKDSITRYCDDMQRANEIISQKLKSGGYACYVMPLFNTDNENNRNRRRIVHKVISTMDDCDLIKEDEFERILPTIRRSHNIKWATLEREKIYLFRKM</sequence>
<dbReference type="SUPFAM" id="SSF53335">
    <property type="entry name" value="S-adenosyl-L-methionine-dependent methyltransferases"/>
    <property type="match status" value="1"/>
</dbReference>
<comment type="similarity">
    <text evidence="1">Belongs to the N(4)/N(6)-methyltransferase family. N(4) subfamily.</text>
</comment>
<dbReference type="GO" id="GO:0032259">
    <property type="term" value="P:methylation"/>
    <property type="evidence" value="ECO:0007669"/>
    <property type="project" value="UniProtKB-KW"/>
</dbReference>
<evidence type="ECO:0000256" key="6">
    <source>
        <dbReference type="ARBA" id="ARBA00022747"/>
    </source>
</evidence>
<evidence type="ECO:0000256" key="7">
    <source>
        <dbReference type="ARBA" id="ARBA00049120"/>
    </source>
</evidence>
<comment type="caution">
    <text evidence="8">The sequence shown here is derived from an EMBL/GenBank/DDBJ whole genome shotgun (WGS) entry which is preliminary data.</text>
</comment>
<proteinExistence type="inferred from homology"/>
<protein>
    <recommendedName>
        <fullName evidence="2">site-specific DNA-methyltransferase (cytosine-N(4)-specific)</fullName>
        <ecNumber evidence="2">2.1.1.113</ecNumber>
    </recommendedName>
</protein>
<evidence type="ECO:0000256" key="1">
    <source>
        <dbReference type="ARBA" id="ARBA00010203"/>
    </source>
</evidence>
<keyword evidence="6" id="KW-0680">Restriction system</keyword>
<dbReference type="GO" id="GO:0015667">
    <property type="term" value="F:site-specific DNA-methyltransferase (cytosine-N4-specific) activity"/>
    <property type="evidence" value="ECO:0007669"/>
    <property type="project" value="UniProtKB-EC"/>
</dbReference>
<dbReference type="GO" id="GO:0009307">
    <property type="term" value="P:DNA restriction-modification system"/>
    <property type="evidence" value="ECO:0007669"/>
    <property type="project" value="UniProtKB-KW"/>
</dbReference>
<name>X1N514_9ZZZZ</name>
<keyword evidence="3" id="KW-0489">Methyltransferase</keyword>
<dbReference type="AlphaFoldDB" id="X1N514"/>
<keyword evidence="5" id="KW-0949">S-adenosyl-L-methionine</keyword>
<evidence type="ECO:0000256" key="4">
    <source>
        <dbReference type="ARBA" id="ARBA00022679"/>
    </source>
</evidence>
<dbReference type="Gene3D" id="3.40.50.150">
    <property type="entry name" value="Vaccinia Virus protein VP39"/>
    <property type="match status" value="1"/>
</dbReference>
<accession>X1N514</accession>
<dbReference type="GO" id="GO:0003677">
    <property type="term" value="F:DNA binding"/>
    <property type="evidence" value="ECO:0007669"/>
    <property type="project" value="InterPro"/>
</dbReference>
<evidence type="ECO:0000256" key="5">
    <source>
        <dbReference type="ARBA" id="ARBA00022691"/>
    </source>
</evidence>
<gene>
    <name evidence="8" type="ORF">S06H3_40639</name>
</gene>
<organism evidence="8">
    <name type="scientific">marine sediment metagenome</name>
    <dbReference type="NCBI Taxonomy" id="412755"/>
    <lineage>
        <taxon>unclassified sequences</taxon>
        <taxon>metagenomes</taxon>
        <taxon>ecological metagenomes</taxon>
    </lineage>
</organism>
<feature type="non-terminal residue" evidence="8">
    <location>
        <position position="1"/>
    </location>
</feature>
<dbReference type="InterPro" id="IPR017985">
    <property type="entry name" value="MeTrfase_CN4_CS"/>
</dbReference>
<dbReference type="PROSITE" id="PS00093">
    <property type="entry name" value="N4_MTASE"/>
    <property type="match status" value="1"/>
</dbReference>
<dbReference type="InterPro" id="IPR029063">
    <property type="entry name" value="SAM-dependent_MTases_sf"/>
</dbReference>
<reference evidence="8" key="1">
    <citation type="journal article" date="2014" name="Front. Microbiol.">
        <title>High frequency of phylogenetically diverse reductive dehalogenase-homologous genes in deep subseafloor sedimentary metagenomes.</title>
        <authorList>
            <person name="Kawai M."/>
            <person name="Futagami T."/>
            <person name="Toyoda A."/>
            <person name="Takaki Y."/>
            <person name="Nishi S."/>
            <person name="Hori S."/>
            <person name="Arai W."/>
            <person name="Tsubouchi T."/>
            <person name="Morono Y."/>
            <person name="Uchiyama I."/>
            <person name="Ito T."/>
            <person name="Fujiyama A."/>
            <person name="Inagaki F."/>
            <person name="Takami H."/>
        </authorList>
    </citation>
    <scope>NUCLEOTIDE SEQUENCE</scope>
    <source>
        <strain evidence="8">Expedition CK06-06</strain>
    </source>
</reference>